<dbReference type="KEGG" id="palo:E6C60_2584"/>
<dbReference type="Proteomes" id="UP000300879">
    <property type="component" value="Chromosome"/>
</dbReference>
<accession>A0A4P8XKQ7</accession>
<evidence type="ECO:0000256" key="1">
    <source>
        <dbReference type="SAM" id="MobiDB-lite"/>
    </source>
</evidence>
<protein>
    <submittedName>
        <fullName evidence="2">Uncharacterized protein</fullName>
    </submittedName>
</protein>
<dbReference type="EMBL" id="CP040396">
    <property type="protein sequence ID" value="QCT03296.1"/>
    <property type="molecule type" value="Genomic_DNA"/>
</dbReference>
<organism evidence="2 3">
    <name type="scientific">Paenibacillus algicola</name>
    <dbReference type="NCBI Taxonomy" id="2565926"/>
    <lineage>
        <taxon>Bacteria</taxon>
        <taxon>Bacillati</taxon>
        <taxon>Bacillota</taxon>
        <taxon>Bacilli</taxon>
        <taxon>Bacillales</taxon>
        <taxon>Paenibacillaceae</taxon>
        <taxon>Paenibacillus</taxon>
    </lineage>
</organism>
<reference evidence="2 3" key="1">
    <citation type="submission" date="2019-05" db="EMBL/GenBank/DDBJ databases">
        <authorList>
            <person name="Chen C."/>
        </authorList>
    </citation>
    <scope>NUCLEOTIDE SEQUENCE [LARGE SCALE GENOMIC DNA]</scope>
    <source>
        <strain evidence="2 3">HB172198</strain>
    </source>
</reference>
<dbReference type="RefSeq" id="WP_138226190.1">
    <property type="nucleotide sequence ID" value="NZ_CP040396.1"/>
</dbReference>
<dbReference type="OrthoDB" id="2667026at2"/>
<name>A0A4P8XKQ7_9BACL</name>
<dbReference type="AlphaFoldDB" id="A0A4P8XKQ7"/>
<feature type="region of interest" description="Disordered" evidence="1">
    <location>
        <begin position="51"/>
        <end position="75"/>
    </location>
</feature>
<gene>
    <name evidence="2" type="ORF">E6C60_2584</name>
</gene>
<keyword evidence="3" id="KW-1185">Reference proteome</keyword>
<sequence>MPDKTKHYHVTNAFVDAVTGETVQVGTIFEADEERAERLKAADVIGKEATKAEMDAAKKEADQAPDGGKDAGDSQ</sequence>
<evidence type="ECO:0000313" key="3">
    <source>
        <dbReference type="Proteomes" id="UP000300879"/>
    </source>
</evidence>
<proteinExistence type="predicted"/>
<evidence type="ECO:0000313" key="2">
    <source>
        <dbReference type="EMBL" id="QCT03296.1"/>
    </source>
</evidence>